<keyword evidence="2" id="KW-1185">Reference proteome</keyword>
<accession>A0A0D0CDV1</accession>
<dbReference type="OrthoDB" id="1926878at2759"/>
<reference evidence="2" key="2">
    <citation type="submission" date="2015-01" db="EMBL/GenBank/DDBJ databases">
        <title>Evolutionary Origins and Diversification of the Mycorrhizal Mutualists.</title>
        <authorList>
            <consortium name="DOE Joint Genome Institute"/>
            <consortium name="Mycorrhizal Genomics Consortium"/>
            <person name="Kohler A."/>
            <person name="Kuo A."/>
            <person name="Nagy L.G."/>
            <person name="Floudas D."/>
            <person name="Copeland A."/>
            <person name="Barry K.W."/>
            <person name="Cichocki N."/>
            <person name="Veneault-Fourrey C."/>
            <person name="LaButti K."/>
            <person name="Lindquist E.A."/>
            <person name="Lipzen A."/>
            <person name="Lundell T."/>
            <person name="Morin E."/>
            <person name="Murat C."/>
            <person name="Riley R."/>
            <person name="Ohm R."/>
            <person name="Sun H."/>
            <person name="Tunlid A."/>
            <person name="Henrissat B."/>
            <person name="Grigoriev I.V."/>
            <person name="Hibbett D.S."/>
            <person name="Martin F."/>
        </authorList>
    </citation>
    <scope>NUCLEOTIDE SEQUENCE [LARGE SCALE GENOMIC DNA]</scope>
    <source>
        <strain evidence="2">Ve08.2h10</strain>
    </source>
</reference>
<dbReference type="EMBL" id="KN829461">
    <property type="protein sequence ID" value="KIK73743.1"/>
    <property type="molecule type" value="Genomic_DNA"/>
</dbReference>
<dbReference type="AlphaFoldDB" id="A0A0D0CDV1"/>
<evidence type="ECO:0000313" key="1">
    <source>
        <dbReference type="EMBL" id="KIK73743.1"/>
    </source>
</evidence>
<dbReference type="STRING" id="930991.A0A0D0CDV1"/>
<name>A0A0D0CDV1_9AGAM</name>
<gene>
    <name evidence="1" type="ORF">PAXRUDRAFT_20538</name>
</gene>
<protein>
    <submittedName>
        <fullName evidence="1">Uncharacterized protein</fullName>
    </submittedName>
</protein>
<sequence length="111" mass="11656">MTALEEHPLAAPVPAITLNYILSMLKAYLPSTSTAQCNSSASACASSSSDSEIIIEIQNLSLQPRLVLLVIVLTSRGIEAALSLSSTWHSPTKAPMKCTSLSSKLGVLELA</sequence>
<organism evidence="1 2">
    <name type="scientific">Paxillus rubicundulus Ve08.2h10</name>
    <dbReference type="NCBI Taxonomy" id="930991"/>
    <lineage>
        <taxon>Eukaryota</taxon>
        <taxon>Fungi</taxon>
        <taxon>Dikarya</taxon>
        <taxon>Basidiomycota</taxon>
        <taxon>Agaricomycotina</taxon>
        <taxon>Agaricomycetes</taxon>
        <taxon>Agaricomycetidae</taxon>
        <taxon>Boletales</taxon>
        <taxon>Paxilineae</taxon>
        <taxon>Paxillaceae</taxon>
        <taxon>Paxillus</taxon>
    </lineage>
</organism>
<dbReference type="Proteomes" id="UP000054538">
    <property type="component" value="Unassembled WGS sequence"/>
</dbReference>
<reference evidence="1 2" key="1">
    <citation type="submission" date="2014-04" db="EMBL/GenBank/DDBJ databases">
        <authorList>
            <consortium name="DOE Joint Genome Institute"/>
            <person name="Kuo A."/>
            <person name="Kohler A."/>
            <person name="Jargeat P."/>
            <person name="Nagy L.G."/>
            <person name="Floudas D."/>
            <person name="Copeland A."/>
            <person name="Barry K.W."/>
            <person name="Cichocki N."/>
            <person name="Veneault-Fourrey C."/>
            <person name="LaButti K."/>
            <person name="Lindquist E.A."/>
            <person name="Lipzen A."/>
            <person name="Lundell T."/>
            <person name="Morin E."/>
            <person name="Murat C."/>
            <person name="Sun H."/>
            <person name="Tunlid A."/>
            <person name="Henrissat B."/>
            <person name="Grigoriev I.V."/>
            <person name="Hibbett D.S."/>
            <person name="Martin F."/>
            <person name="Nordberg H.P."/>
            <person name="Cantor M.N."/>
            <person name="Hua S.X."/>
        </authorList>
    </citation>
    <scope>NUCLEOTIDE SEQUENCE [LARGE SCALE GENOMIC DNA]</scope>
    <source>
        <strain evidence="1 2">Ve08.2h10</strain>
    </source>
</reference>
<proteinExistence type="predicted"/>
<dbReference type="HOGENOM" id="CLU_2159217_0_0_1"/>
<dbReference type="InParanoid" id="A0A0D0CDV1"/>
<evidence type="ECO:0000313" key="2">
    <source>
        <dbReference type="Proteomes" id="UP000054538"/>
    </source>
</evidence>